<evidence type="ECO:0000313" key="3">
    <source>
        <dbReference type="Proteomes" id="UP001056855"/>
    </source>
</evidence>
<name>A0A9E7SVM9_9EURY</name>
<dbReference type="KEGG" id="sawl:NGM29_05110"/>
<evidence type="ECO:0000313" key="2">
    <source>
        <dbReference type="EMBL" id="UTF54655.1"/>
    </source>
</evidence>
<dbReference type="RefSeq" id="WP_254159363.1">
    <property type="nucleotide sequence ID" value="NZ_CP100355.1"/>
</dbReference>
<keyword evidence="1" id="KW-0472">Membrane</keyword>
<dbReference type="AlphaFoldDB" id="A0A9E7SVM9"/>
<feature type="transmembrane region" description="Helical" evidence="1">
    <location>
        <begin position="21"/>
        <end position="43"/>
    </location>
</feature>
<feature type="transmembrane region" description="Helical" evidence="1">
    <location>
        <begin position="148"/>
        <end position="171"/>
    </location>
</feature>
<dbReference type="Proteomes" id="UP001056855">
    <property type="component" value="Chromosome"/>
</dbReference>
<organism evidence="2 3">
    <name type="scientific">Natronosalvus rutilus</name>
    <dbReference type="NCBI Taxonomy" id="2953753"/>
    <lineage>
        <taxon>Archaea</taxon>
        <taxon>Methanobacteriati</taxon>
        <taxon>Methanobacteriota</taxon>
        <taxon>Stenosarchaea group</taxon>
        <taxon>Halobacteria</taxon>
        <taxon>Halobacteriales</taxon>
        <taxon>Natrialbaceae</taxon>
        <taxon>Natronosalvus</taxon>
    </lineage>
</organism>
<dbReference type="EMBL" id="CP100355">
    <property type="protein sequence ID" value="UTF54655.1"/>
    <property type="molecule type" value="Genomic_DNA"/>
</dbReference>
<evidence type="ECO:0000256" key="1">
    <source>
        <dbReference type="SAM" id="Phobius"/>
    </source>
</evidence>
<protein>
    <submittedName>
        <fullName evidence="2">Uncharacterized protein</fullName>
    </submittedName>
</protein>
<feature type="transmembrane region" description="Helical" evidence="1">
    <location>
        <begin position="70"/>
        <end position="90"/>
    </location>
</feature>
<keyword evidence="1" id="KW-0812">Transmembrane</keyword>
<keyword evidence="1" id="KW-1133">Transmembrane helix</keyword>
<accession>A0A9E7SVM9</accession>
<dbReference type="GeneID" id="73289402"/>
<gene>
    <name evidence="2" type="ORF">NGM29_05110</name>
</gene>
<feature type="transmembrane region" description="Helical" evidence="1">
    <location>
        <begin position="121"/>
        <end position="142"/>
    </location>
</feature>
<sequence length="253" mass="26255">MADAQPIQWRRDATTSRAVRALWAFGVGTFFAVISIVAVWRVFDLLGQAGTTILSTTVAGTGFDLTSAQAVLVAALLGLAASILALAASAHTQAHLERLSAGLPLPVSTSDERGLQRAMDAALGTLAMVGVVGALMFAGRLVSQGDLLAVGAGPFTFLAAFSLPLALIALVGSSFLRSVGTIDADEGVIYLHDPEERIALEHLEDASVRTVGDTAIVTLEYATPGGQYVPGPRRLVVPPVVARELEGLVGRSQ</sequence>
<proteinExistence type="predicted"/>
<keyword evidence="3" id="KW-1185">Reference proteome</keyword>
<reference evidence="2" key="1">
    <citation type="submission" date="2022-06" db="EMBL/GenBank/DDBJ databases">
        <title>Diverse halophilic archaea isolated from saline environments.</title>
        <authorList>
            <person name="Cui H.-L."/>
        </authorList>
    </citation>
    <scope>NUCLEOTIDE SEQUENCE</scope>
    <source>
        <strain evidence="2">WLHS1</strain>
    </source>
</reference>